<keyword evidence="4" id="KW-0067">ATP-binding</keyword>
<dbReference type="PANTHER" id="PTHR10745:SF0">
    <property type="entry name" value="GLYCINE--TRNA LIGASE"/>
    <property type="match status" value="1"/>
</dbReference>
<dbReference type="GO" id="GO:0004820">
    <property type="term" value="F:glycine-tRNA ligase activity"/>
    <property type="evidence" value="ECO:0007669"/>
    <property type="project" value="TreeGrafter"/>
</dbReference>
<dbReference type="Gene3D" id="3.30.930.10">
    <property type="entry name" value="Bira Bifunctional Protein, Domain 2"/>
    <property type="match status" value="2"/>
</dbReference>
<dbReference type="PANTHER" id="PTHR10745">
    <property type="entry name" value="GLYCYL-TRNA SYNTHETASE/DNA POLYMERASE SUBUNIT GAMMA-2"/>
    <property type="match status" value="1"/>
</dbReference>
<evidence type="ECO:0000256" key="5">
    <source>
        <dbReference type="ARBA" id="ARBA00022917"/>
    </source>
</evidence>
<keyword evidence="1" id="KW-0963">Cytoplasm</keyword>
<evidence type="ECO:0000313" key="9">
    <source>
        <dbReference type="Proteomes" id="UP001055553"/>
    </source>
</evidence>
<protein>
    <submittedName>
        <fullName evidence="8">Proline--tRNA ligase</fullName>
    </submittedName>
</protein>
<dbReference type="RefSeq" id="WP_258393146.1">
    <property type="nucleotide sequence ID" value="NZ_AP019769.1"/>
</dbReference>
<dbReference type="Proteomes" id="UP001055553">
    <property type="component" value="Chromosome"/>
</dbReference>
<dbReference type="InterPro" id="IPR006195">
    <property type="entry name" value="aa-tRNA-synth_II"/>
</dbReference>
<keyword evidence="3" id="KW-0547">Nucleotide-binding</keyword>
<keyword evidence="2 8" id="KW-0436">Ligase</keyword>
<keyword evidence="9" id="KW-1185">Reference proteome</keyword>
<evidence type="ECO:0000259" key="7">
    <source>
        <dbReference type="PROSITE" id="PS50862"/>
    </source>
</evidence>
<accession>A0A915WT42</accession>
<dbReference type="PROSITE" id="PS50862">
    <property type="entry name" value="AA_TRNA_LIGASE_II"/>
    <property type="match status" value="1"/>
</dbReference>
<dbReference type="InterPro" id="IPR002314">
    <property type="entry name" value="aa-tRNA-synt_IIb"/>
</dbReference>
<dbReference type="Pfam" id="PF00587">
    <property type="entry name" value="tRNA-synt_2b"/>
    <property type="match status" value="1"/>
</dbReference>
<evidence type="ECO:0000256" key="6">
    <source>
        <dbReference type="ARBA" id="ARBA00023146"/>
    </source>
</evidence>
<evidence type="ECO:0000256" key="4">
    <source>
        <dbReference type="ARBA" id="ARBA00022840"/>
    </source>
</evidence>
<keyword evidence="5" id="KW-0648">Protein biosynthesis</keyword>
<reference evidence="9" key="1">
    <citation type="journal article" date="2022" name="Int. J. Syst. Evol. Microbiol.">
        <title>Nanobdella aerobiophila gen. nov., sp. nov., a thermoacidophilic, obligate ectosymbiotic archaeon, and proposal of Nanobdellaceae fam. nov., Nanobdellales ord. nov. and Nanobdellia class. nov.</title>
        <authorList>
            <person name="Kato S."/>
            <person name="Ogasawara A."/>
            <person name="Itoh T."/>
            <person name="Sakai H.D."/>
            <person name="Shimizu M."/>
            <person name="Yuki M."/>
            <person name="Kaneko M."/>
            <person name="Takashina T."/>
            <person name="Ohkuma M."/>
        </authorList>
    </citation>
    <scope>NUCLEOTIDE SEQUENCE [LARGE SCALE GENOMIC DNA]</scope>
    <source>
        <strain evidence="9">MJ1</strain>
    </source>
</reference>
<dbReference type="GO" id="GO:0006426">
    <property type="term" value="P:glycyl-tRNA aminoacylation"/>
    <property type="evidence" value="ECO:0007669"/>
    <property type="project" value="TreeGrafter"/>
</dbReference>
<dbReference type="InterPro" id="IPR045864">
    <property type="entry name" value="aa-tRNA-synth_II/BPL/LPL"/>
</dbReference>
<dbReference type="InterPro" id="IPR004154">
    <property type="entry name" value="Anticodon-bd"/>
</dbReference>
<dbReference type="GeneID" id="74568636"/>
<dbReference type="KEGG" id="naer:MJ1_0695"/>
<dbReference type="InterPro" id="IPR036621">
    <property type="entry name" value="Anticodon-bd_dom_sf"/>
</dbReference>
<dbReference type="SUPFAM" id="SSF52954">
    <property type="entry name" value="Class II aaRS ABD-related"/>
    <property type="match status" value="1"/>
</dbReference>
<sequence length="647" mass="77759">MKDFGVEDIINLAKEKGFFYESSSIYGAKSGFYDYGSLGSLLKKKYENLWRLYFGKLFDNIYEIQPSEIMNKEVFIASKHLELFNDPIVECRKGHRLRADKLIEENLNIKAESLTIEEMNKIFEEGKILCPLCNEKLSNLKLFNLMFPIFVGPESDLFLYLEDIRRRFEILSILKRDNYNKVNERIISYIYKQYLENQKIYGIVIENKTYIFNQDKDIVILYDSITNEYFLSTNKEHKEIDEYYIEKLFNSIHYIDIKFDVDDLQLLLEKYNSILNNEMYLRPETAQGVYIDFPTEFVINRYRLPLGLYIIGKAFRNEISPRNALIRLREFTQAELQIFFDYYNNIFNQEFDKYKNEYINVLLVNSRSKNVQYEELSLEDIYNYTGIDKFYIYFLYKVFRFYIDILKIPKNKIRFYQLDNNEKSFYNMYHFDLELYLDDLKWVEVGGIHFRVLKFDTNILNKVPKDILEDLEKLFIGKDNIMVGYDLWNHFILSKDRRFIVTRPDGSKFIPVELELSFGVDRNIFSLLVLNYDNILKLPEYLSPVQVAIFPLLENKEDHNKVARNIYNSLRKYFDVYYDDSGRIGIRYKRQDEIGTPYCITVDDQTLRDNTVTIRYRDTKEQIRLNINDLVSFFQDKFNLYRVVDII</sequence>
<gene>
    <name evidence="8" type="ORF">MJ1_0695</name>
</gene>
<evidence type="ECO:0000256" key="3">
    <source>
        <dbReference type="ARBA" id="ARBA00022741"/>
    </source>
</evidence>
<keyword evidence="6" id="KW-0030">Aminoacyl-tRNA synthetase</keyword>
<dbReference type="PRINTS" id="PR01043">
    <property type="entry name" value="TRNASYNTHGLY"/>
</dbReference>
<evidence type="ECO:0000256" key="2">
    <source>
        <dbReference type="ARBA" id="ARBA00022598"/>
    </source>
</evidence>
<feature type="domain" description="Aminoacyl-transfer RNA synthetases class-II family profile" evidence="7">
    <location>
        <begin position="181"/>
        <end position="539"/>
    </location>
</feature>
<dbReference type="EMBL" id="AP019769">
    <property type="protein sequence ID" value="BBL45837.1"/>
    <property type="molecule type" value="Genomic_DNA"/>
</dbReference>
<organism evidence="8 9">
    <name type="scientific">Nanobdella aerobiophila</name>
    <dbReference type="NCBI Taxonomy" id="2586965"/>
    <lineage>
        <taxon>Archaea</taxon>
        <taxon>Nanobdellota</taxon>
        <taxon>Nanobdellia</taxon>
        <taxon>Nanobdellales</taxon>
        <taxon>Nanobdellaceae</taxon>
        <taxon>Nanobdella</taxon>
    </lineage>
</organism>
<dbReference type="Gene3D" id="3.40.50.800">
    <property type="entry name" value="Anticodon-binding domain"/>
    <property type="match status" value="1"/>
</dbReference>
<name>A0A915WT42_9ARCH</name>
<dbReference type="SUPFAM" id="SSF55681">
    <property type="entry name" value="Class II aaRS and biotin synthetases"/>
    <property type="match status" value="1"/>
</dbReference>
<dbReference type="InterPro" id="IPR027031">
    <property type="entry name" value="Gly-tRNA_synthase/POLG2"/>
</dbReference>
<evidence type="ECO:0000313" key="8">
    <source>
        <dbReference type="EMBL" id="BBL45837.1"/>
    </source>
</evidence>
<dbReference type="GO" id="GO:0044281">
    <property type="term" value="P:small molecule metabolic process"/>
    <property type="evidence" value="ECO:0007669"/>
    <property type="project" value="UniProtKB-ARBA"/>
</dbReference>
<dbReference type="GO" id="GO:0005524">
    <property type="term" value="F:ATP binding"/>
    <property type="evidence" value="ECO:0007669"/>
    <property type="project" value="UniProtKB-KW"/>
</dbReference>
<dbReference type="GO" id="GO:0005737">
    <property type="term" value="C:cytoplasm"/>
    <property type="evidence" value="ECO:0007669"/>
    <property type="project" value="TreeGrafter"/>
</dbReference>
<dbReference type="FunFam" id="3.40.50.800:FF:000002">
    <property type="entry name" value="Glycine--tRNA ligase"/>
    <property type="match status" value="1"/>
</dbReference>
<proteinExistence type="predicted"/>
<dbReference type="AlphaFoldDB" id="A0A915WT42"/>
<dbReference type="Pfam" id="PF03129">
    <property type="entry name" value="HGTP_anticodon"/>
    <property type="match status" value="1"/>
</dbReference>
<evidence type="ECO:0000256" key="1">
    <source>
        <dbReference type="ARBA" id="ARBA00022490"/>
    </source>
</evidence>